<dbReference type="CDD" id="cd00577">
    <property type="entry name" value="PCNA"/>
    <property type="match status" value="1"/>
</dbReference>
<dbReference type="EMBL" id="JBBCAQ010000010">
    <property type="protein sequence ID" value="KAK7601647.1"/>
    <property type="molecule type" value="Genomic_DNA"/>
</dbReference>
<proteinExistence type="inferred from homology"/>
<evidence type="ECO:0008006" key="8">
    <source>
        <dbReference type="Google" id="ProtNLM"/>
    </source>
</evidence>
<comment type="subcellular location">
    <subcellularLocation>
        <location evidence="1">Nucleus</location>
    </subcellularLocation>
</comment>
<dbReference type="PANTHER" id="PTHR10870">
    <property type="entry name" value="CELL CYCLE CHECKPOINT PROTEIN RAD1"/>
    <property type="match status" value="1"/>
</dbReference>
<dbReference type="GO" id="GO:0030896">
    <property type="term" value="C:checkpoint clamp complex"/>
    <property type="evidence" value="ECO:0007669"/>
    <property type="project" value="TreeGrafter"/>
</dbReference>
<dbReference type="PANTHER" id="PTHR10870:SF0">
    <property type="entry name" value="CELL CYCLE CHECKPOINT PROTEIN RAD1"/>
    <property type="match status" value="1"/>
</dbReference>
<dbReference type="AlphaFoldDB" id="A0AAN9TPU0"/>
<name>A0AAN9TPU0_9HEMI</name>
<evidence type="ECO:0000313" key="7">
    <source>
        <dbReference type="Proteomes" id="UP001367676"/>
    </source>
</evidence>
<dbReference type="GO" id="GO:0006281">
    <property type="term" value="P:DNA repair"/>
    <property type="evidence" value="ECO:0007669"/>
    <property type="project" value="UniProtKB-KW"/>
</dbReference>
<dbReference type="PRINTS" id="PR01246">
    <property type="entry name" value="RAD1REPAIR"/>
</dbReference>
<dbReference type="Pfam" id="PF02144">
    <property type="entry name" value="Rad1"/>
    <property type="match status" value="1"/>
</dbReference>
<evidence type="ECO:0000256" key="2">
    <source>
        <dbReference type="ARBA" id="ARBA00010991"/>
    </source>
</evidence>
<sequence length="266" mass="29989">MVNHENVLHAKVDNVKNISLVLKAINFKSHGVCFASDCGLKVVVEDSKCVQASAFIGNEIFQEYVLFDEDDNAIFRIDLNTLVECLTIFDGFTTTPGSTTALKMSYQGYGHPLKIILEEEGIITDCSLKTMSDCEVLDFEMVNSEVVCKVILRAPDFKDVFVDLDSSSNYVEFFLSPEDPYFKITTEGLAGKFEVVIPKNSKIVEFFDCSNSITARYRYSQIKPCLKSLSIAAKVSIRINEAGLICLQFMIETEFKQYCYVEYYVS</sequence>
<protein>
    <recommendedName>
        <fullName evidence="8">Cell cycle checkpoint protein RAD1</fullName>
    </recommendedName>
</protein>
<evidence type="ECO:0000256" key="1">
    <source>
        <dbReference type="ARBA" id="ARBA00004123"/>
    </source>
</evidence>
<evidence type="ECO:0000313" key="6">
    <source>
        <dbReference type="EMBL" id="KAK7601647.1"/>
    </source>
</evidence>
<keyword evidence="3" id="KW-0227">DNA damage</keyword>
<keyword evidence="4" id="KW-0234">DNA repair</keyword>
<evidence type="ECO:0000256" key="5">
    <source>
        <dbReference type="ARBA" id="ARBA00023242"/>
    </source>
</evidence>
<comment type="similarity">
    <text evidence="2">Belongs to the rad1 family.</text>
</comment>
<keyword evidence="5" id="KW-0539">Nucleus</keyword>
<evidence type="ECO:0000256" key="3">
    <source>
        <dbReference type="ARBA" id="ARBA00022763"/>
    </source>
</evidence>
<dbReference type="PRINTS" id="PR01245">
    <property type="entry name" value="RAD1REC1"/>
</dbReference>
<gene>
    <name evidence="6" type="ORF">V9T40_009088</name>
</gene>
<evidence type="ECO:0000256" key="4">
    <source>
        <dbReference type="ARBA" id="ARBA00023204"/>
    </source>
</evidence>
<accession>A0AAN9TPU0</accession>
<dbReference type="InterPro" id="IPR003011">
    <property type="entry name" value="Cell_cycle_checkpoint_Rad1"/>
</dbReference>
<organism evidence="6 7">
    <name type="scientific">Parthenolecanium corni</name>
    <dbReference type="NCBI Taxonomy" id="536013"/>
    <lineage>
        <taxon>Eukaryota</taxon>
        <taxon>Metazoa</taxon>
        <taxon>Ecdysozoa</taxon>
        <taxon>Arthropoda</taxon>
        <taxon>Hexapoda</taxon>
        <taxon>Insecta</taxon>
        <taxon>Pterygota</taxon>
        <taxon>Neoptera</taxon>
        <taxon>Paraneoptera</taxon>
        <taxon>Hemiptera</taxon>
        <taxon>Sternorrhyncha</taxon>
        <taxon>Coccoidea</taxon>
        <taxon>Coccidae</taxon>
        <taxon>Parthenolecanium</taxon>
    </lineage>
</organism>
<dbReference type="SUPFAM" id="SSF55979">
    <property type="entry name" value="DNA clamp"/>
    <property type="match status" value="1"/>
</dbReference>
<dbReference type="GO" id="GO:0000077">
    <property type="term" value="P:DNA damage checkpoint signaling"/>
    <property type="evidence" value="ECO:0007669"/>
    <property type="project" value="InterPro"/>
</dbReference>
<comment type="caution">
    <text evidence="6">The sequence shown here is derived from an EMBL/GenBank/DDBJ whole genome shotgun (WGS) entry which is preliminary data.</text>
</comment>
<dbReference type="InterPro" id="IPR046938">
    <property type="entry name" value="DNA_clamp_sf"/>
</dbReference>
<reference evidence="6 7" key="1">
    <citation type="submission" date="2024-03" db="EMBL/GenBank/DDBJ databases">
        <title>Adaptation during the transition from Ophiocordyceps entomopathogen to insect associate is accompanied by gene loss and intensified selection.</title>
        <authorList>
            <person name="Ward C.M."/>
            <person name="Onetto C.A."/>
            <person name="Borneman A.R."/>
        </authorList>
    </citation>
    <scope>NUCLEOTIDE SEQUENCE [LARGE SCALE GENOMIC DNA]</scope>
    <source>
        <strain evidence="6">AWRI1</strain>
        <tissue evidence="6">Single Adult Female</tissue>
    </source>
</reference>
<dbReference type="Proteomes" id="UP001367676">
    <property type="component" value="Unassembled WGS sequence"/>
</dbReference>
<dbReference type="InterPro" id="IPR003021">
    <property type="entry name" value="Rad1_Rec1_Rad17"/>
</dbReference>
<keyword evidence="7" id="KW-1185">Reference proteome</keyword>
<dbReference type="Gene3D" id="3.70.10.10">
    <property type="match status" value="1"/>
</dbReference>